<name>A0A0B6YZ51_9EUPU</name>
<gene>
    <name evidence="1" type="primary">ORF42180</name>
</gene>
<dbReference type="EMBL" id="HACG01014542">
    <property type="protein sequence ID" value="CEK61407.1"/>
    <property type="molecule type" value="Transcribed_RNA"/>
</dbReference>
<feature type="non-terminal residue" evidence="1">
    <location>
        <position position="1"/>
    </location>
</feature>
<accession>A0A0B6YZ51</accession>
<organism evidence="1">
    <name type="scientific">Arion vulgaris</name>
    <dbReference type="NCBI Taxonomy" id="1028688"/>
    <lineage>
        <taxon>Eukaryota</taxon>
        <taxon>Metazoa</taxon>
        <taxon>Spiralia</taxon>
        <taxon>Lophotrochozoa</taxon>
        <taxon>Mollusca</taxon>
        <taxon>Gastropoda</taxon>
        <taxon>Heterobranchia</taxon>
        <taxon>Euthyneura</taxon>
        <taxon>Panpulmonata</taxon>
        <taxon>Eupulmonata</taxon>
        <taxon>Stylommatophora</taxon>
        <taxon>Helicina</taxon>
        <taxon>Arionoidea</taxon>
        <taxon>Arionidae</taxon>
        <taxon>Arion</taxon>
    </lineage>
</organism>
<feature type="non-terminal residue" evidence="1">
    <location>
        <position position="87"/>
    </location>
</feature>
<protein>
    <submittedName>
        <fullName evidence="1">Uncharacterized protein</fullName>
    </submittedName>
</protein>
<dbReference type="AlphaFoldDB" id="A0A0B6YZ51"/>
<reference evidence="1" key="1">
    <citation type="submission" date="2014-12" db="EMBL/GenBank/DDBJ databases">
        <title>Insight into the proteome of Arion vulgaris.</title>
        <authorList>
            <person name="Aradska J."/>
            <person name="Bulat T."/>
            <person name="Smidak R."/>
            <person name="Sarate P."/>
            <person name="Gangsoo J."/>
            <person name="Sialana F."/>
            <person name="Bilban M."/>
            <person name="Lubec G."/>
        </authorList>
    </citation>
    <scope>NUCLEOTIDE SEQUENCE</scope>
    <source>
        <tissue evidence="1">Skin</tissue>
    </source>
</reference>
<evidence type="ECO:0000313" key="1">
    <source>
        <dbReference type="EMBL" id="CEK61407.1"/>
    </source>
</evidence>
<sequence length="87" mass="9844">LEKGELISEMPGFTLLKPLPIQADKIKSAESIDQVDEIMPDTTVKKCRKANKMITTLTGFPFQKKKLKKTADGKYLYSDHRRSISCV</sequence>
<proteinExistence type="predicted"/>